<dbReference type="PRINTS" id="PR00035">
    <property type="entry name" value="HTHGNTR"/>
</dbReference>
<evidence type="ECO:0000259" key="4">
    <source>
        <dbReference type="PROSITE" id="PS50949"/>
    </source>
</evidence>
<evidence type="ECO:0000256" key="2">
    <source>
        <dbReference type="ARBA" id="ARBA00023125"/>
    </source>
</evidence>
<dbReference type="InterPro" id="IPR036390">
    <property type="entry name" value="WH_DNA-bd_sf"/>
</dbReference>
<organism evidence="5 6">
    <name type="scientific">Pararhizobium antarcticum</name>
    <dbReference type="NCBI Taxonomy" id="1798805"/>
    <lineage>
        <taxon>Bacteria</taxon>
        <taxon>Pseudomonadati</taxon>
        <taxon>Pseudomonadota</taxon>
        <taxon>Alphaproteobacteria</taxon>
        <taxon>Hyphomicrobiales</taxon>
        <taxon>Rhizobiaceae</taxon>
        <taxon>Rhizobium/Agrobacterium group</taxon>
        <taxon>Pararhizobium</taxon>
    </lineage>
</organism>
<sequence>MRSDPTASVILFPGEVIDRSERASPQILQLLRSAIIDFRLEPNQPISENEVAEALGVSRTPVREAFLRLAEEGLLLPYPQLGTFVAPISRAALLQAQFLREAVECAMARRAAEMCTGEGALRLKHLLERHQAALDNGDTEAFYRLDELTHHEICLQSGNPDIWGAVAQARGHLDRARRLSLPDDRSSTRVLAQHAEVIEAISTRNGAAAEASMRRHLVSLIDIMDDLEARYSQYFKLDISGPQPRRQRRS</sequence>
<dbReference type="Proteomes" id="UP000182661">
    <property type="component" value="Unassembled WGS sequence"/>
</dbReference>
<keyword evidence="1" id="KW-0805">Transcription regulation</keyword>
<dbReference type="RefSeq" id="WP_139276557.1">
    <property type="nucleotide sequence ID" value="NZ_LSRP01000141.1"/>
</dbReference>
<dbReference type="Pfam" id="PF07729">
    <property type="entry name" value="FCD"/>
    <property type="match status" value="1"/>
</dbReference>
<feature type="domain" description="HTH gntR-type" evidence="4">
    <location>
        <begin position="21"/>
        <end position="88"/>
    </location>
</feature>
<evidence type="ECO:0000256" key="1">
    <source>
        <dbReference type="ARBA" id="ARBA00023015"/>
    </source>
</evidence>
<dbReference type="Gene3D" id="1.10.10.10">
    <property type="entry name" value="Winged helix-like DNA-binding domain superfamily/Winged helix DNA-binding domain"/>
    <property type="match status" value="1"/>
</dbReference>
<keyword evidence="3" id="KW-0804">Transcription</keyword>
<dbReference type="SUPFAM" id="SSF46785">
    <property type="entry name" value="Winged helix' DNA-binding domain"/>
    <property type="match status" value="1"/>
</dbReference>
<dbReference type="Pfam" id="PF00392">
    <property type="entry name" value="GntR"/>
    <property type="match status" value="1"/>
</dbReference>
<dbReference type="InterPro" id="IPR011711">
    <property type="entry name" value="GntR_C"/>
</dbReference>
<dbReference type="SMART" id="SM00345">
    <property type="entry name" value="HTH_GNTR"/>
    <property type="match status" value="1"/>
</dbReference>
<dbReference type="InterPro" id="IPR036388">
    <property type="entry name" value="WH-like_DNA-bd_sf"/>
</dbReference>
<name>A0A657LLJ9_9HYPH</name>
<dbReference type="GO" id="GO:0003677">
    <property type="term" value="F:DNA binding"/>
    <property type="evidence" value="ECO:0007669"/>
    <property type="project" value="UniProtKB-KW"/>
</dbReference>
<dbReference type="PROSITE" id="PS50949">
    <property type="entry name" value="HTH_GNTR"/>
    <property type="match status" value="1"/>
</dbReference>
<evidence type="ECO:0000256" key="3">
    <source>
        <dbReference type="ARBA" id="ARBA00023163"/>
    </source>
</evidence>
<dbReference type="OrthoDB" id="9788098at2"/>
<accession>A0A657LLJ9</accession>
<dbReference type="CDD" id="cd07377">
    <property type="entry name" value="WHTH_GntR"/>
    <property type="match status" value="1"/>
</dbReference>
<evidence type="ECO:0000313" key="5">
    <source>
        <dbReference type="EMBL" id="OJF90285.1"/>
    </source>
</evidence>
<reference evidence="5 6" key="1">
    <citation type="submission" date="2016-02" db="EMBL/GenBank/DDBJ databases">
        <title>Genome sequencing of a beta-galactosidase producing bacteria Rhizobium sp. 59.</title>
        <authorList>
            <person name="Wang D."/>
            <person name="Kot W."/>
            <person name="Qin Y."/>
            <person name="Hansen L."/>
            <person name="Naqvi K."/>
            <person name="Rensing C."/>
        </authorList>
    </citation>
    <scope>NUCLEOTIDE SEQUENCE [LARGE SCALE GENOMIC DNA]</scope>
    <source>
        <strain evidence="5 6">59</strain>
    </source>
</reference>
<protein>
    <recommendedName>
        <fullName evidence="4">HTH gntR-type domain-containing protein</fullName>
    </recommendedName>
</protein>
<keyword evidence="2" id="KW-0238">DNA-binding</keyword>
<dbReference type="Gene3D" id="1.20.120.530">
    <property type="entry name" value="GntR ligand-binding domain-like"/>
    <property type="match status" value="1"/>
</dbReference>
<proteinExistence type="predicted"/>
<dbReference type="SUPFAM" id="SSF48008">
    <property type="entry name" value="GntR ligand-binding domain-like"/>
    <property type="match status" value="1"/>
</dbReference>
<dbReference type="EMBL" id="LSRP01000141">
    <property type="protein sequence ID" value="OJF90285.1"/>
    <property type="molecule type" value="Genomic_DNA"/>
</dbReference>
<gene>
    <name evidence="5" type="ORF">AX760_24285</name>
</gene>
<dbReference type="InterPro" id="IPR008920">
    <property type="entry name" value="TF_FadR/GntR_C"/>
</dbReference>
<dbReference type="AlphaFoldDB" id="A0A657LLJ9"/>
<dbReference type="PANTHER" id="PTHR43537:SF5">
    <property type="entry name" value="UXU OPERON TRANSCRIPTIONAL REGULATOR"/>
    <property type="match status" value="1"/>
</dbReference>
<comment type="caution">
    <text evidence="5">The sequence shown here is derived from an EMBL/GenBank/DDBJ whole genome shotgun (WGS) entry which is preliminary data.</text>
</comment>
<dbReference type="GO" id="GO:0003700">
    <property type="term" value="F:DNA-binding transcription factor activity"/>
    <property type="evidence" value="ECO:0007669"/>
    <property type="project" value="InterPro"/>
</dbReference>
<dbReference type="SMART" id="SM00895">
    <property type="entry name" value="FCD"/>
    <property type="match status" value="1"/>
</dbReference>
<evidence type="ECO:0000313" key="6">
    <source>
        <dbReference type="Proteomes" id="UP000182661"/>
    </source>
</evidence>
<dbReference type="PANTHER" id="PTHR43537">
    <property type="entry name" value="TRANSCRIPTIONAL REGULATOR, GNTR FAMILY"/>
    <property type="match status" value="1"/>
</dbReference>
<keyword evidence="6" id="KW-1185">Reference proteome</keyword>
<dbReference type="InterPro" id="IPR000524">
    <property type="entry name" value="Tscrpt_reg_HTH_GntR"/>
</dbReference>